<dbReference type="SUPFAM" id="SSF52540">
    <property type="entry name" value="P-loop containing nucleoside triphosphate hydrolases"/>
    <property type="match status" value="1"/>
</dbReference>
<dbReference type="InterPro" id="IPR001752">
    <property type="entry name" value="Kinesin_motor_dom"/>
</dbReference>
<feature type="region of interest" description="Disordered" evidence="10">
    <location>
        <begin position="745"/>
        <end position="800"/>
    </location>
</feature>
<dbReference type="Pfam" id="PF00225">
    <property type="entry name" value="Kinesin"/>
    <property type="match status" value="1"/>
</dbReference>
<dbReference type="InterPro" id="IPR036961">
    <property type="entry name" value="Kinesin_motor_dom_sf"/>
</dbReference>
<dbReference type="PROSITE" id="PS50105">
    <property type="entry name" value="SAM_DOMAIN"/>
    <property type="match status" value="1"/>
</dbReference>
<dbReference type="SUPFAM" id="SSF47769">
    <property type="entry name" value="SAM/Pointed domain"/>
    <property type="match status" value="1"/>
</dbReference>
<dbReference type="CDD" id="cd01367">
    <property type="entry name" value="KISc_KIF2_like"/>
    <property type="match status" value="1"/>
</dbReference>
<dbReference type="Pfam" id="PF00536">
    <property type="entry name" value="SAM_1"/>
    <property type="match status" value="1"/>
</dbReference>
<dbReference type="PROSITE" id="PS50067">
    <property type="entry name" value="KINESIN_MOTOR_2"/>
    <property type="match status" value="1"/>
</dbReference>
<dbReference type="GO" id="GO:0003777">
    <property type="term" value="F:microtubule motor activity"/>
    <property type="evidence" value="ECO:0007669"/>
    <property type="project" value="InterPro"/>
</dbReference>
<dbReference type="GO" id="GO:0008017">
    <property type="term" value="F:microtubule binding"/>
    <property type="evidence" value="ECO:0007669"/>
    <property type="project" value="InterPro"/>
</dbReference>
<feature type="compositionally biased region" description="Acidic residues" evidence="10">
    <location>
        <begin position="265"/>
        <end position="280"/>
    </location>
</feature>
<feature type="region of interest" description="Disordered" evidence="10">
    <location>
        <begin position="690"/>
        <end position="710"/>
    </location>
</feature>
<evidence type="ECO:0000256" key="1">
    <source>
        <dbReference type="ARBA" id="ARBA00004245"/>
    </source>
</evidence>
<evidence type="ECO:0000256" key="9">
    <source>
        <dbReference type="PROSITE-ProRule" id="PRU00283"/>
    </source>
</evidence>
<dbReference type="GO" id="GO:0005524">
    <property type="term" value="F:ATP binding"/>
    <property type="evidence" value="ECO:0007669"/>
    <property type="project" value="UniProtKB-UniRule"/>
</dbReference>
<evidence type="ECO:0000256" key="5">
    <source>
        <dbReference type="ARBA" id="ARBA00022840"/>
    </source>
</evidence>
<dbReference type="Gene3D" id="3.40.850.10">
    <property type="entry name" value="Kinesin motor domain"/>
    <property type="match status" value="1"/>
</dbReference>
<protein>
    <recommendedName>
        <fullName evidence="15">Kinesin-like protein</fullName>
    </recommendedName>
</protein>
<keyword evidence="4 9" id="KW-0547">Nucleotide-binding</keyword>
<evidence type="ECO:0000256" key="4">
    <source>
        <dbReference type="ARBA" id="ARBA00022741"/>
    </source>
</evidence>
<comment type="subcellular location">
    <subcellularLocation>
        <location evidence="1">Cytoplasm</location>
        <location evidence="1">Cytoskeleton</location>
    </subcellularLocation>
</comment>
<evidence type="ECO:0000259" key="11">
    <source>
        <dbReference type="PROSITE" id="PS50067"/>
    </source>
</evidence>
<evidence type="ECO:0008006" key="15">
    <source>
        <dbReference type="Google" id="ProtNLM"/>
    </source>
</evidence>
<evidence type="ECO:0000259" key="12">
    <source>
        <dbReference type="PROSITE" id="PS50105"/>
    </source>
</evidence>
<dbReference type="FunFam" id="3.40.850.10:FF:000012">
    <property type="entry name" value="Kinesin-like protein"/>
    <property type="match status" value="1"/>
</dbReference>
<dbReference type="SMART" id="SM00454">
    <property type="entry name" value="SAM"/>
    <property type="match status" value="1"/>
</dbReference>
<evidence type="ECO:0000256" key="3">
    <source>
        <dbReference type="ARBA" id="ARBA00022701"/>
    </source>
</evidence>
<keyword evidence="2" id="KW-0963">Cytoplasm</keyword>
<keyword evidence="7" id="KW-0206">Cytoskeleton</keyword>
<dbReference type="InterPro" id="IPR001660">
    <property type="entry name" value="SAM"/>
</dbReference>
<comment type="similarity">
    <text evidence="8">Belongs to the TRAFAC class myosin-kinesin ATPase superfamily. Kinesin family. KIN-13 subfamily.</text>
</comment>
<dbReference type="GO" id="GO:0007019">
    <property type="term" value="P:microtubule depolymerization"/>
    <property type="evidence" value="ECO:0007669"/>
    <property type="project" value="TreeGrafter"/>
</dbReference>
<dbReference type="GO" id="GO:0005874">
    <property type="term" value="C:microtubule"/>
    <property type="evidence" value="ECO:0007669"/>
    <property type="project" value="UniProtKB-KW"/>
</dbReference>
<dbReference type="PANTHER" id="PTHR47971:SF8">
    <property type="entry name" value="KINESIN-LIKE PROTEIN"/>
    <property type="match status" value="1"/>
</dbReference>
<reference evidence="13 14" key="1">
    <citation type="submission" date="2019-07" db="EMBL/GenBank/DDBJ databases">
        <title>Genomes of Cafeteria roenbergensis.</title>
        <authorList>
            <person name="Fischer M.G."/>
            <person name="Hackl T."/>
            <person name="Roman M."/>
        </authorList>
    </citation>
    <scope>NUCLEOTIDE SEQUENCE [LARGE SCALE GENOMIC DNA]</scope>
    <source>
        <strain evidence="13 14">Cflag</strain>
    </source>
</reference>
<dbReference type="InterPro" id="IPR027640">
    <property type="entry name" value="Kinesin-like_fam"/>
</dbReference>
<keyword evidence="3" id="KW-0493">Microtubule</keyword>
<feature type="compositionally biased region" description="Low complexity" evidence="10">
    <location>
        <begin position="95"/>
        <end position="112"/>
    </location>
</feature>
<feature type="compositionally biased region" description="Basic and acidic residues" evidence="10">
    <location>
        <begin position="251"/>
        <end position="260"/>
    </location>
</feature>
<proteinExistence type="inferred from homology"/>
<feature type="compositionally biased region" description="Low complexity" evidence="10">
    <location>
        <begin position="182"/>
        <end position="202"/>
    </location>
</feature>
<feature type="compositionally biased region" description="Gly residues" evidence="10">
    <location>
        <begin position="926"/>
        <end position="936"/>
    </location>
</feature>
<gene>
    <name evidence="13" type="ORF">FNF31_01387</name>
</gene>
<feature type="domain" description="Kinesin motor" evidence="11">
    <location>
        <begin position="363"/>
        <end position="686"/>
    </location>
</feature>
<comment type="caution">
    <text evidence="13">The sequence shown here is derived from an EMBL/GenBank/DDBJ whole genome shotgun (WGS) entry which is preliminary data.</text>
</comment>
<dbReference type="AlphaFoldDB" id="A0A5A8DN93"/>
<keyword evidence="6 9" id="KW-0505">Motor protein</keyword>
<dbReference type="InterPro" id="IPR019821">
    <property type="entry name" value="Kinesin_motor_CS"/>
</dbReference>
<feature type="region of interest" description="Disordered" evidence="10">
    <location>
        <begin position="890"/>
        <end position="1017"/>
    </location>
</feature>
<feature type="domain" description="SAM" evidence="12">
    <location>
        <begin position="2"/>
        <end position="66"/>
    </location>
</feature>
<feature type="binding site" evidence="9">
    <location>
        <begin position="453"/>
        <end position="460"/>
    </location>
    <ligand>
        <name>ATP</name>
        <dbReference type="ChEBI" id="CHEBI:30616"/>
    </ligand>
</feature>
<organism evidence="13 14">
    <name type="scientific">Cafeteria roenbergensis</name>
    <name type="common">Marine flagellate</name>
    <dbReference type="NCBI Taxonomy" id="33653"/>
    <lineage>
        <taxon>Eukaryota</taxon>
        <taxon>Sar</taxon>
        <taxon>Stramenopiles</taxon>
        <taxon>Bigyra</taxon>
        <taxon>Opalozoa</taxon>
        <taxon>Bicosoecida</taxon>
        <taxon>Cafeteriaceae</taxon>
        <taxon>Cafeteria</taxon>
    </lineage>
</organism>
<sequence length="1017" mass="105416">MAEENVVFQWLERIGLGDVVDSFRAKGIVTPAALTSLSFQDFDEVGVTHVSDRRKLFELVHRVREASAKSQRAATLDGEAGSSVPEDAAASSWDGAVPGTGAPSGSGAAAGADGAAIPVANIRALVGSHLSRMQPSPPPPQLAAQFIADIAARPDAARIAESEEATVAFFQRWATIVAKRSAAGSGSHGAPPAAPRAGAGRSHSSRRGRAEDALDAGEGSARGGRGAARRGGSAGRRAGSGGRGGGEDADDSRNDDDVRAGGESGSDDGGEGEEEEEDGDVSGSGDLYSEDDEPGGAGRPRRAAALHGMPSGIRPGKQAAAAGPPGAVYDRDGFIVGGARPPASGAASSASSGDGLAPAAVQRIRVVVRKRPLNRREARKGELDIVEAVTRRTMLMHELRQKVDLTSYTEAHEFRFDDVFDHTCDTADVYRHTAQPLVASVFEGKRATVLAYGQTGSGKTHTMMGSPSTPGLYVLAARDIFAGLTHRRNAGLRPVVSFFEIYGGKLFDLLNGRKQLRALTDAKEEVVVKGLSEQAVSSVDALLRVIEHGNAARSTGSTGANADSSRSHAILSIALCDKRTGKMSGKFSFIDLAGSERGGDTTHTDRRTRLEGAEINKSLLALKECIRSLYQEHDHLPFRGSKLTQVLRDSFVGDSLTVMIATVSPNTLNCDHSLNTLRYAYRVKEIRREDAAVEREPPHGTGAPNPYAFRSVMARRRKGAGPRADFDDSAGAAAAAAAAAAGGSGSAASEGSALLPEPPQAARSGRAPARDRAGPDAAAKPPVVPQPTAQAESGLSAPPAMLGKAVSDGWLPASSDPSEVLDDDVASVVRRHRDQIAAMMSILQEEMTLASDAEAIRRMGARAYADKVEVLLGEKLFLIDEMGSAVAELKQSRGWDDDDDGADGGGEPAGTPERDSKLEDDEEGGLDGTPDGGAGDDGSADGRGVPVGEPQVLLPGEIDGSGGDVEAEDEAEADADADADAEGDAAAFRSPVRPSRLLQQPGSAGSSVASPAALLVN</sequence>
<dbReference type="GO" id="GO:0007018">
    <property type="term" value="P:microtubule-based movement"/>
    <property type="evidence" value="ECO:0007669"/>
    <property type="project" value="InterPro"/>
</dbReference>
<dbReference type="Proteomes" id="UP000325113">
    <property type="component" value="Unassembled WGS sequence"/>
</dbReference>
<dbReference type="InterPro" id="IPR027417">
    <property type="entry name" value="P-loop_NTPase"/>
</dbReference>
<feature type="compositionally biased region" description="Gly residues" evidence="10">
    <location>
        <begin position="232"/>
        <end position="244"/>
    </location>
</feature>
<keyword evidence="5 9" id="KW-0067">ATP-binding</keyword>
<feature type="compositionally biased region" description="Low complexity" evidence="10">
    <location>
        <begin position="1001"/>
        <end position="1017"/>
    </location>
</feature>
<dbReference type="SMART" id="SM00129">
    <property type="entry name" value="KISc"/>
    <property type="match status" value="1"/>
</dbReference>
<evidence type="ECO:0000256" key="2">
    <source>
        <dbReference type="ARBA" id="ARBA00022490"/>
    </source>
</evidence>
<evidence type="ECO:0000256" key="7">
    <source>
        <dbReference type="ARBA" id="ARBA00023212"/>
    </source>
</evidence>
<dbReference type="PRINTS" id="PR00380">
    <property type="entry name" value="KINESINHEAVY"/>
</dbReference>
<evidence type="ECO:0000256" key="8">
    <source>
        <dbReference type="ARBA" id="ARBA00061030"/>
    </source>
</evidence>
<feature type="region of interest" description="Disordered" evidence="10">
    <location>
        <begin position="68"/>
        <end position="112"/>
    </location>
</feature>
<feature type="compositionally biased region" description="Acidic residues" evidence="10">
    <location>
        <begin position="965"/>
        <end position="983"/>
    </location>
</feature>
<feature type="region of interest" description="Disordered" evidence="10">
    <location>
        <begin position="182"/>
        <end position="325"/>
    </location>
</feature>
<dbReference type="EMBL" id="VLTM01000008">
    <property type="protein sequence ID" value="KAA0166609.1"/>
    <property type="molecule type" value="Genomic_DNA"/>
</dbReference>
<dbReference type="PROSITE" id="PS00411">
    <property type="entry name" value="KINESIN_MOTOR_1"/>
    <property type="match status" value="1"/>
</dbReference>
<evidence type="ECO:0000313" key="13">
    <source>
        <dbReference type="EMBL" id="KAA0166609.1"/>
    </source>
</evidence>
<evidence type="ECO:0000256" key="6">
    <source>
        <dbReference type="ARBA" id="ARBA00023175"/>
    </source>
</evidence>
<name>A0A5A8DN93_CAFRO</name>
<evidence type="ECO:0000256" key="10">
    <source>
        <dbReference type="SAM" id="MobiDB-lite"/>
    </source>
</evidence>
<dbReference type="InterPro" id="IPR013761">
    <property type="entry name" value="SAM/pointed_sf"/>
</dbReference>
<evidence type="ECO:0000313" key="14">
    <source>
        <dbReference type="Proteomes" id="UP000325113"/>
    </source>
</evidence>
<accession>A0A5A8DN93</accession>
<dbReference type="PANTHER" id="PTHR47971">
    <property type="entry name" value="KINESIN-RELATED PROTEIN 6"/>
    <property type="match status" value="1"/>
</dbReference>
<dbReference type="Gene3D" id="1.10.150.50">
    <property type="entry name" value="Transcription Factor, Ets-1"/>
    <property type="match status" value="1"/>
</dbReference>